<gene>
    <name evidence="2" type="ORF">NQ317_017345</name>
</gene>
<dbReference type="Gene3D" id="1.10.8.20">
    <property type="entry name" value="N-terminal domain of phosphatidylinositol transfer protein sec14p"/>
    <property type="match status" value="1"/>
</dbReference>
<dbReference type="SMART" id="SM01100">
    <property type="entry name" value="CRAL_TRIO_N"/>
    <property type="match status" value="1"/>
</dbReference>
<dbReference type="SUPFAM" id="SSF52087">
    <property type="entry name" value="CRAL/TRIO domain"/>
    <property type="match status" value="1"/>
</dbReference>
<proteinExistence type="predicted"/>
<dbReference type="InterPro" id="IPR036865">
    <property type="entry name" value="CRAL-TRIO_dom_sf"/>
</dbReference>
<dbReference type="PANTHER" id="PTHR10174:SF130">
    <property type="entry name" value="ALPHA-TOCOPHEROL TRANSFER PROTEIN-LIKE"/>
    <property type="match status" value="1"/>
</dbReference>
<dbReference type="Pfam" id="PF00650">
    <property type="entry name" value="CRAL_TRIO"/>
    <property type="match status" value="1"/>
</dbReference>
<sequence>RDTQYSNVNYRNAHGKYLSEKSPFRQSLAGVVGTTSNESLLMDRSGNDELEELNENPEIFKRELAALRMMVKNDPNFSIPDNDQFLLRFLSARKFDSKKAFHMLQRYFLMKIKCPELFGCPLPSECGNMFELQAQNMLQERDQLGRRVYIIRVDNFDSSKVTIDDVFRTNVLALEQIVREAETQIAGIVVILDMAGLSLQHAKFFTPYYAKRMVELVQETFPLRFKGFPHSKRALLLRRGGSCTEAISKRRKLESGRKLRVEDLKNIILHGSDLSSLHAFITNDILPTEYRGNAGKFDNRSWYMQLLADENYFTQMQKYGYNIERTT</sequence>
<comment type="caution">
    <text evidence="2">The sequence shown here is derived from an EMBL/GenBank/DDBJ whole genome shotgun (WGS) entry which is preliminary data.</text>
</comment>
<dbReference type="EMBL" id="JAPWTJ010000758">
    <property type="protein sequence ID" value="KAJ8975851.1"/>
    <property type="molecule type" value="Genomic_DNA"/>
</dbReference>
<dbReference type="PANTHER" id="PTHR10174">
    <property type="entry name" value="ALPHA-TOCOPHEROL TRANSFER PROTEIN-RELATED"/>
    <property type="match status" value="1"/>
</dbReference>
<name>A0ABQ9JCV3_9CUCU</name>
<evidence type="ECO:0000313" key="2">
    <source>
        <dbReference type="EMBL" id="KAJ8975851.1"/>
    </source>
</evidence>
<feature type="domain" description="CRAL-TRIO" evidence="1">
    <location>
        <begin position="125"/>
        <end position="298"/>
    </location>
</feature>
<dbReference type="SMART" id="SM00516">
    <property type="entry name" value="SEC14"/>
    <property type="match status" value="1"/>
</dbReference>
<dbReference type="PROSITE" id="PS50191">
    <property type="entry name" value="CRAL_TRIO"/>
    <property type="match status" value="1"/>
</dbReference>
<reference evidence="2" key="1">
    <citation type="journal article" date="2023" name="Insect Mol. Biol.">
        <title>Genome sequencing provides insights into the evolution of gene families encoding plant cell wall-degrading enzymes in longhorned beetles.</title>
        <authorList>
            <person name="Shin N.R."/>
            <person name="Okamura Y."/>
            <person name="Kirsch R."/>
            <person name="Pauchet Y."/>
        </authorList>
    </citation>
    <scope>NUCLEOTIDE SEQUENCE</scope>
    <source>
        <strain evidence="2">MMC_N1</strain>
    </source>
</reference>
<evidence type="ECO:0000313" key="3">
    <source>
        <dbReference type="Proteomes" id="UP001162164"/>
    </source>
</evidence>
<dbReference type="InterPro" id="IPR036273">
    <property type="entry name" value="CRAL/TRIO_N_dom_sf"/>
</dbReference>
<evidence type="ECO:0000259" key="1">
    <source>
        <dbReference type="PROSITE" id="PS50191"/>
    </source>
</evidence>
<dbReference type="Proteomes" id="UP001162164">
    <property type="component" value="Unassembled WGS sequence"/>
</dbReference>
<organism evidence="2 3">
    <name type="scientific">Molorchus minor</name>
    <dbReference type="NCBI Taxonomy" id="1323400"/>
    <lineage>
        <taxon>Eukaryota</taxon>
        <taxon>Metazoa</taxon>
        <taxon>Ecdysozoa</taxon>
        <taxon>Arthropoda</taxon>
        <taxon>Hexapoda</taxon>
        <taxon>Insecta</taxon>
        <taxon>Pterygota</taxon>
        <taxon>Neoptera</taxon>
        <taxon>Endopterygota</taxon>
        <taxon>Coleoptera</taxon>
        <taxon>Polyphaga</taxon>
        <taxon>Cucujiformia</taxon>
        <taxon>Chrysomeloidea</taxon>
        <taxon>Cerambycidae</taxon>
        <taxon>Lamiinae</taxon>
        <taxon>Monochamini</taxon>
        <taxon>Molorchus</taxon>
    </lineage>
</organism>
<dbReference type="PRINTS" id="PR00180">
    <property type="entry name" value="CRETINALDHBP"/>
</dbReference>
<keyword evidence="3" id="KW-1185">Reference proteome</keyword>
<dbReference type="CDD" id="cd00170">
    <property type="entry name" value="SEC14"/>
    <property type="match status" value="1"/>
</dbReference>
<dbReference type="Pfam" id="PF03765">
    <property type="entry name" value="CRAL_TRIO_N"/>
    <property type="match status" value="1"/>
</dbReference>
<feature type="non-terminal residue" evidence="2">
    <location>
        <position position="1"/>
    </location>
</feature>
<dbReference type="InterPro" id="IPR001251">
    <property type="entry name" value="CRAL-TRIO_dom"/>
</dbReference>
<dbReference type="SUPFAM" id="SSF46938">
    <property type="entry name" value="CRAL/TRIO N-terminal domain"/>
    <property type="match status" value="1"/>
</dbReference>
<dbReference type="Gene3D" id="3.40.525.10">
    <property type="entry name" value="CRAL-TRIO lipid binding domain"/>
    <property type="match status" value="1"/>
</dbReference>
<accession>A0ABQ9JCV3</accession>
<protein>
    <recommendedName>
        <fullName evidence="1">CRAL-TRIO domain-containing protein</fullName>
    </recommendedName>
</protein>
<dbReference type="InterPro" id="IPR011074">
    <property type="entry name" value="CRAL/TRIO_N_dom"/>
</dbReference>